<reference evidence="2 3" key="1">
    <citation type="submission" date="2023-07" db="EMBL/GenBank/DDBJ databases">
        <title>Sorghum-associated microbial communities from plants grown in Nebraska, USA.</title>
        <authorList>
            <person name="Schachtman D."/>
        </authorList>
    </citation>
    <scope>NUCLEOTIDE SEQUENCE [LARGE SCALE GENOMIC DNA]</scope>
    <source>
        <strain evidence="2 3">4272</strain>
    </source>
</reference>
<feature type="compositionally biased region" description="Polar residues" evidence="1">
    <location>
        <begin position="322"/>
        <end position="333"/>
    </location>
</feature>
<proteinExistence type="predicted"/>
<dbReference type="Proteomes" id="UP001251217">
    <property type="component" value="Unassembled WGS sequence"/>
</dbReference>
<evidence type="ECO:0000313" key="2">
    <source>
        <dbReference type="EMBL" id="MDR7168648.1"/>
    </source>
</evidence>
<accession>A0ABU1XDN2</accession>
<protein>
    <recommendedName>
        <fullName evidence="4">Lantibiotic biosynthesis dehydratase-like protein</fullName>
    </recommendedName>
</protein>
<evidence type="ECO:0008006" key="4">
    <source>
        <dbReference type="Google" id="ProtNLM"/>
    </source>
</evidence>
<feature type="region of interest" description="Disordered" evidence="1">
    <location>
        <begin position="318"/>
        <end position="338"/>
    </location>
</feature>
<evidence type="ECO:0000256" key="1">
    <source>
        <dbReference type="SAM" id="MobiDB-lite"/>
    </source>
</evidence>
<organism evidence="2 3">
    <name type="scientific">Nocardia kruczakiae</name>
    <dbReference type="NCBI Taxonomy" id="261477"/>
    <lineage>
        <taxon>Bacteria</taxon>
        <taxon>Bacillati</taxon>
        <taxon>Actinomycetota</taxon>
        <taxon>Actinomycetes</taxon>
        <taxon>Mycobacteriales</taxon>
        <taxon>Nocardiaceae</taxon>
        <taxon>Nocardia</taxon>
    </lineage>
</organism>
<sequence>MRRPRAMVLDEVWRGIEGVEALSGAQGGPLRRTVKLILDPLVIRPVQHPACAGPILTADGATLLAARVHAAADVLRATAAWFTLLKQVRRALRITDGNPQDLYFQRCFELATVSGAPDPVRDRPTATATLHDIHHLAAGRTTQALKDHLTDRSTAGELAALIDTAWLRRPQSARAAADHTTAIAALLDSCATARADDAARELRTLITERAGTHSGITLWHNASGDSAQELGLTVHRLPVAPALGTGASTATLALPFDRTVYERVFTVLQASTERSDLPTIPELVTEEIARSCAPWALLDESLRVTAAAGVHLARGLAPVTGSDRSPASEPVTSSHDDCVREMKNSARQSSSVPHRGTAAHRAINGRWRREAYVLQARRLAVHDIGQSSDPLAVIAAELRRPWRSYLRRLWVRLHGRDVRGASLSPTGPETTELWDLLDGVARSVILDHRTRVRKALTANSFATMADSLESRAG</sequence>
<keyword evidence="3" id="KW-1185">Reference proteome</keyword>
<comment type="caution">
    <text evidence="2">The sequence shown here is derived from an EMBL/GenBank/DDBJ whole genome shotgun (WGS) entry which is preliminary data.</text>
</comment>
<evidence type="ECO:0000313" key="3">
    <source>
        <dbReference type="Proteomes" id="UP001251217"/>
    </source>
</evidence>
<dbReference type="EMBL" id="JAVDWW010000003">
    <property type="protein sequence ID" value="MDR7168648.1"/>
    <property type="molecule type" value="Genomic_DNA"/>
</dbReference>
<name>A0ABU1XDN2_9NOCA</name>
<gene>
    <name evidence="2" type="ORF">J2W56_002379</name>
</gene>